<feature type="region of interest" description="Disordered" evidence="7">
    <location>
        <begin position="393"/>
        <end position="426"/>
    </location>
</feature>
<keyword evidence="2 5" id="KW-0067">ATP-binding</keyword>
<keyword evidence="10" id="KW-1185">Reference proteome</keyword>
<dbReference type="GO" id="GO:0008608">
    <property type="term" value="P:attachment of spindle microtubules to kinetochore"/>
    <property type="evidence" value="ECO:0007669"/>
    <property type="project" value="UniProtKB-ARBA"/>
</dbReference>
<dbReference type="SUPFAM" id="SSF52540">
    <property type="entry name" value="P-loop containing nucleoside triphosphate hydrolases"/>
    <property type="match status" value="1"/>
</dbReference>
<sequence length="1173" mass="135794">MQVLPSMEKDTRNSSSPLNIENTNTSKTDTLKVYVRVRPLNLREREALRTSNLSWQINGNQITQCHAGKPLSYCSYAFDRIFTPEDNNKIVFEEAACSVVNSVVDGYNGTIFAYGQTSSGKTHTMLGTADDKGIIPLSIYQVFDSLKSIEEREFLLRVSYIEIYNENIRDLLAPQNDNLKVHEDFNGRVFVDAKEEVVDCPETVLEIMKKGENNRTIGSTNMNERSSRSHTIFTVFIESREKNRDIESDGLSVRASTLTLVDLAGSERVSQTGAEGSRLKEGMHINKSLLTLGTVINKLCEGANSHIPYRDSKLTRILQPALSGNSKTTVICAITPAAMHIEETHSTLKFASRAKKVKINAHCNEILDDKAILSNYRKEIEFLRHQLTELQQDRQSGERLVSNESNQNELEESVHSETTGSEIDASSVRKRVSDGCISTERFSKLRKLSTYHCCISTGFPCKKSIVSCVQMSIDTNDDLENYVSSLKQNLEEEESKRYCLEQQLFQVSDSFGLLEKDYISCKNRYDELYSQFCFQASQTVVTDVLNKVVENELESNTKVRNESLEQSIVSQEQKFLQLQEQKEELENRVRNLESELAKRTSQLETYQTAVLPNGSQFILKENDSLKQKIGELESKCRSSKVLCSQATSEKQQLDRELRNLQKQLRKLEAENVKLKESYGKQKENSSQVNLLETKVENLMKDREKTLQELHTAENERNNFMLENKELMTKLEEARGEIENLHKELDQTKEEVSQLNTQNETFQQENNQMRQQILSLDENLRDLSASKENLAHVSKELEEKLRALETCYNDLQKRHEEEKKQMEEEQNSCYEQLTEAHLQLEQSKSSIEQLQASLSEETQKSQRYYEELEEYKETYIKDTESWKEQLQEKERQLERTSVMNTELIAKLEVVEKERDQFERDLNECSHTILVLKERLELLWKEKQQLSLELDSAREELLHSCKSPTVAPSLSLCVRSRDIFSLQPFEGEGNTSVWKQELDRTNQELSKFYREKRKLLETIHQRDLKVEQLENSYRSLLDDNGLVGKLKHKLERRDAELKRVNEELRKLEELAAAACKGTSFEDGRQLVRLQADNYALQEQVANLSKQVESLQHEREQLLEESSRLRKEIKKRDIHRLELEEKFCLWKQQLCQDDQNCRAKKKPPRPPLRSISNETQ</sequence>
<feature type="region of interest" description="Disordered" evidence="7">
    <location>
        <begin position="1153"/>
        <end position="1173"/>
    </location>
</feature>
<evidence type="ECO:0000313" key="10">
    <source>
        <dbReference type="Proteomes" id="UP001300502"/>
    </source>
</evidence>
<dbReference type="InterPro" id="IPR019821">
    <property type="entry name" value="Kinesin_motor_CS"/>
</dbReference>
<dbReference type="GO" id="GO:0140694">
    <property type="term" value="P:membraneless organelle assembly"/>
    <property type="evidence" value="ECO:0007669"/>
    <property type="project" value="UniProtKB-ARBA"/>
</dbReference>
<dbReference type="InterPro" id="IPR036961">
    <property type="entry name" value="Kinesin_motor_dom_sf"/>
</dbReference>
<dbReference type="PANTHER" id="PTHR47968">
    <property type="entry name" value="CENTROMERE PROTEIN E"/>
    <property type="match status" value="1"/>
</dbReference>
<dbReference type="EMBL" id="JANCYU010000039">
    <property type="protein sequence ID" value="KAK4526392.1"/>
    <property type="molecule type" value="Genomic_DNA"/>
</dbReference>
<comment type="similarity">
    <text evidence="5">Belongs to the TRAFAC class myosin-kinesin ATPase superfamily. Kinesin family.</text>
</comment>
<dbReference type="InterPro" id="IPR001752">
    <property type="entry name" value="Kinesin_motor_dom"/>
</dbReference>
<dbReference type="GO" id="GO:1901987">
    <property type="term" value="P:regulation of cell cycle phase transition"/>
    <property type="evidence" value="ECO:0007669"/>
    <property type="project" value="UniProtKB-ARBA"/>
</dbReference>
<feature type="binding site" evidence="5">
    <location>
        <begin position="115"/>
        <end position="122"/>
    </location>
    <ligand>
        <name>ATP</name>
        <dbReference type="ChEBI" id="CHEBI:30616"/>
    </ligand>
</feature>
<evidence type="ECO:0000256" key="4">
    <source>
        <dbReference type="ARBA" id="ARBA00023175"/>
    </source>
</evidence>
<dbReference type="PROSITE" id="PS00411">
    <property type="entry name" value="KINESIN_MOTOR_1"/>
    <property type="match status" value="1"/>
</dbReference>
<dbReference type="Gene3D" id="3.40.850.10">
    <property type="entry name" value="Kinesin motor domain"/>
    <property type="match status" value="1"/>
</dbReference>
<dbReference type="InterPro" id="IPR027417">
    <property type="entry name" value="P-loop_NTPase"/>
</dbReference>
<keyword evidence="1 5" id="KW-0547">Nucleotide-binding</keyword>
<feature type="coiled-coil region" evidence="6">
    <location>
        <begin position="561"/>
        <end position="954"/>
    </location>
</feature>
<evidence type="ECO:0000256" key="3">
    <source>
        <dbReference type="ARBA" id="ARBA00023054"/>
    </source>
</evidence>
<name>A0AAV9IG13_9RHOD</name>
<dbReference type="GO" id="GO:0000278">
    <property type="term" value="P:mitotic cell cycle"/>
    <property type="evidence" value="ECO:0007669"/>
    <property type="project" value="UniProtKB-ARBA"/>
</dbReference>
<evidence type="ECO:0000256" key="5">
    <source>
        <dbReference type="PROSITE-ProRule" id="PRU00283"/>
    </source>
</evidence>
<proteinExistence type="inferred from homology"/>
<dbReference type="GO" id="GO:0000226">
    <property type="term" value="P:microtubule cytoskeleton organization"/>
    <property type="evidence" value="ECO:0007669"/>
    <property type="project" value="UniProtKB-ARBA"/>
</dbReference>
<dbReference type="GO" id="GO:0005874">
    <property type="term" value="C:microtubule"/>
    <property type="evidence" value="ECO:0007669"/>
    <property type="project" value="TreeGrafter"/>
</dbReference>
<dbReference type="Gene3D" id="1.10.287.1490">
    <property type="match status" value="1"/>
</dbReference>
<protein>
    <recommendedName>
        <fullName evidence="8">Kinesin motor domain-containing protein</fullName>
    </recommendedName>
</protein>
<organism evidence="9 10">
    <name type="scientific">Galdieria yellowstonensis</name>
    <dbReference type="NCBI Taxonomy" id="3028027"/>
    <lineage>
        <taxon>Eukaryota</taxon>
        <taxon>Rhodophyta</taxon>
        <taxon>Bangiophyceae</taxon>
        <taxon>Galdieriales</taxon>
        <taxon>Galdieriaceae</taxon>
        <taxon>Galdieria</taxon>
    </lineage>
</organism>
<evidence type="ECO:0000259" key="8">
    <source>
        <dbReference type="PROSITE" id="PS50067"/>
    </source>
</evidence>
<dbReference type="PRINTS" id="PR00380">
    <property type="entry name" value="KINESINHEAVY"/>
</dbReference>
<dbReference type="GO" id="GO:0000779">
    <property type="term" value="C:condensed chromosome, centromeric region"/>
    <property type="evidence" value="ECO:0007669"/>
    <property type="project" value="UniProtKB-ARBA"/>
</dbReference>
<feature type="compositionally biased region" description="Polar residues" evidence="7">
    <location>
        <begin position="13"/>
        <end position="24"/>
    </location>
</feature>
<dbReference type="SMART" id="SM00129">
    <property type="entry name" value="KISc"/>
    <property type="match status" value="1"/>
</dbReference>
<evidence type="ECO:0000256" key="2">
    <source>
        <dbReference type="ARBA" id="ARBA00022840"/>
    </source>
</evidence>
<evidence type="ECO:0000256" key="1">
    <source>
        <dbReference type="ARBA" id="ARBA00022741"/>
    </source>
</evidence>
<dbReference type="Pfam" id="PF00225">
    <property type="entry name" value="Kinesin"/>
    <property type="match status" value="1"/>
</dbReference>
<feature type="region of interest" description="Disordered" evidence="7">
    <location>
        <begin position="1"/>
        <end position="24"/>
    </location>
</feature>
<dbReference type="FunFam" id="3.40.850.10:FF:000026">
    <property type="entry name" value="Centromere-associated protein E"/>
    <property type="match status" value="1"/>
</dbReference>
<dbReference type="InterPro" id="IPR027640">
    <property type="entry name" value="Kinesin-like_fam"/>
</dbReference>
<keyword evidence="3 6" id="KW-0175">Coiled coil</keyword>
<keyword evidence="4 5" id="KW-0505">Motor protein</keyword>
<dbReference type="AlphaFoldDB" id="A0AAV9IG13"/>
<dbReference type="GO" id="GO:0033044">
    <property type="term" value="P:regulation of chromosome organization"/>
    <property type="evidence" value="ECO:0007669"/>
    <property type="project" value="UniProtKB-ARBA"/>
</dbReference>
<dbReference type="GO" id="GO:0003777">
    <property type="term" value="F:microtubule motor activity"/>
    <property type="evidence" value="ECO:0007669"/>
    <property type="project" value="InterPro"/>
</dbReference>
<comment type="caution">
    <text evidence="9">The sequence shown here is derived from an EMBL/GenBank/DDBJ whole genome shotgun (WGS) entry which is preliminary data.</text>
</comment>
<evidence type="ECO:0000256" key="7">
    <source>
        <dbReference type="SAM" id="MobiDB-lite"/>
    </source>
</evidence>
<dbReference type="Proteomes" id="UP001300502">
    <property type="component" value="Unassembled WGS sequence"/>
</dbReference>
<dbReference type="GO" id="GO:0007018">
    <property type="term" value="P:microtubule-based movement"/>
    <property type="evidence" value="ECO:0007669"/>
    <property type="project" value="InterPro"/>
</dbReference>
<feature type="coiled-coil region" evidence="6">
    <location>
        <begin position="1041"/>
        <end position="1125"/>
    </location>
</feature>
<feature type="coiled-coil region" evidence="6">
    <location>
        <begin position="476"/>
        <end position="503"/>
    </location>
</feature>
<gene>
    <name evidence="9" type="ORF">GAYE_SCF23G4306</name>
</gene>
<dbReference type="CDD" id="cd01374">
    <property type="entry name" value="KISc_CENP_E"/>
    <property type="match status" value="1"/>
</dbReference>
<accession>A0AAV9IG13</accession>
<dbReference type="PROSITE" id="PS50067">
    <property type="entry name" value="KINESIN_MOTOR_2"/>
    <property type="match status" value="1"/>
</dbReference>
<dbReference type="GO" id="GO:0042327">
    <property type="term" value="P:positive regulation of phosphorylation"/>
    <property type="evidence" value="ECO:0007669"/>
    <property type="project" value="UniProtKB-ARBA"/>
</dbReference>
<dbReference type="PANTHER" id="PTHR47968:SF75">
    <property type="entry name" value="CENTROMERE-ASSOCIATED PROTEIN E"/>
    <property type="match status" value="1"/>
</dbReference>
<evidence type="ECO:0000313" key="9">
    <source>
        <dbReference type="EMBL" id="KAK4526392.1"/>
    </source>
</evidence>
<dbReference type="GO" id="GO:0008017">
    <property type="term" value="F:microtubule binding"/>
    <property type="evidence" value="ECO:0007669"/>
    <property type="project" value="InterPro"/>
</dbReference>
<feature type="domain" description="Kinesin motor" evidence="8">
    <location>
        <begin position="30"/>
        <end position="357"/>
    </location>
</feature>
<evidence type="ECO:0000256" key="6">
    <source>
        <dbReference type="SAM" id="Coils"/>
    </source>
</evidence>
<dbReference type="GO" id="GO:0005524">
    <property type="term" value="F:ATP binding"/>
    <property type="evidence" value="ECO:0007669"/>
    <property type="project" value="UniProtKB-UniRule"/>
</dbReference>
<reference evidence="9 10" key="1">
    <citation type="submission" date="2022-07" db="EMBL/GenBank/DDBJ databases">
        <title>Genome-wide signatures of adaptation to extreme environments.</title>
        <authorList>
            <person name="Cho C.H."/>
            <person name="Yoon H.S."/>
        </authorList>
    </citation>
    <scope>NUCLEOTIDE SEQUENCE [LARGE SCALE GENOMIC DNA]</scope>
    <source>
        <strain evidence="9 10">108.79 E11</strain>
    </source>
</reference>
<dbReference type="GO" id="GO:0043515">
    <property type="term" value="F:kinetochore binding"/>
    <property type="evidence" value="ECO:0007669"/>
    <property type="project" value="UniProtKB-ARBA"/>
</dbReference>